<reference evidence="1 2" key="1">
    <citation type="submission" date="2020-08" db="EMBL/GenBank/DDBJ databases">
        <title>Genomic Encyclopedia of Type Strains, Phase IV (KMG-IV): sequencing the most valuable type-strain genomes for metagenomic binning, comparative biology and taxonomic classification.</title>
        <authorList>
            <person name="Goeker M."/>
        </authorList>
    </citation>
    <scope>NUCLEOTIDE SEQUENCE [LARGE SCALE GENOMIC DNA]</scope>
    <source>
        <strain evidence="1 2">YIM 65646</strain>
    </source>
</reference>
<organism evidence="1 2">
    <name type="scientific">Phytomonospora endophytica</name>
    <dbReference type="NCBI Taxonomy" id="714109"/>
    <lineage>
        <taxon>Bacteria</taxon>
        <taxon>Bacillati</taxon>
        <taxon>Actinomycetota</taxon>
        <taxon>Actinomycetes</taxon>
        <taxon>Micromonosporales</taxon>
        <taxon>Micromonosporaceae</taxon>
        <taxon>Phytomonospora</taxon>
    </lineage>
</organism>
<comment type="caution">
    <text evidence="1">The sequence shown here is derived from an EMBL/GenBank/DDBJ whole genome shotgun (WGS) entry which is preliminary data.</text>
</comment>
<sequence>MAHPRRRDRAEALADTLKSFDPVIAFDPRPEGPPSAMATAQRAWASYSPNATHHLVIQDDATIPDGFEEALRRAIAWHPDRVFNLWQEWTARAGQAVRLATFAGTSWAPIPIDTVVAVAAVMPTSLVPDLLEYLPTHPDDRDSRALFEFLRTRGEIALTTAPSLVQHDTPPSLSMWDRNISTGLRRAASYLDVVDDTVLSNADIARVDAVPHIPHRFMAAVVDVPQPKPFTFTSYDAVATLASIGESEHSMARYFRTDALPLATGVEDLLAPAHIFNVWQVAVLSGYEVWRLHGRAPETSTAGAEASMRSLVMGSLKRTLTVEWVERLGAADISWIVQGLALGAAIAQRRAEDGGAMPLTVSATTRATHVGMGPLPELHSRD</sequence>
<keyword evidence="2" id="KW-1185">Reference proteome</keyword>
<name>A0A841FMQ9_9ACTN</name>
<proteinExistence type="predicted"/>
<gene>
    <name evidence="1" type="ORF">HNR73_004061</name>
</gene>
<dbReference type="EMBL" id="JACHGT010000008">
    <property type="protein sequence ID" value="MBB6036193.1"/>
    <property type="molecule type" value="Genomic_DNA"/>
</dbReference>
<dbReference type="Proteomes" id="UP000548476">
    <property type="component" value="Unassembled WGS sequence"/>
</dbReference>
<accession>A0A841FMQ9</accession>
<evidence type="ECO:0000313" key="2">
    <source>
        <dbReference type="Proteomes" id="UP000548476"/>
    </source>
</evidence>
<dbReference type="AlphaFoldDB" id="A0A841FMQ9"/>
<evidence type="ECO:0000313" key="1">
    <source>
        <dbReference type="EMBL" id="MBB6036193.1"/>
    </source>
</evidence>
<dbReference type="RefSeq" id="WP_184789025.1">
    <property type="nucleotide sequence ID" value="NZ_JACHGT010000008.1"/>
</dbReference>
<protein>
    <submittedName>
        <fullName evidence="1">Uncharacterized protein</fullName>
    </submittedName>
</protein>